<name>A0A927F629_9BACT</name>
<evidence type="ECO:0000256" key="3">
    <source>
        <dbReference type="ARBA" id="ARBA00022989"/>
    </source>
</evidence>
<dbReference type="RefSeq" id="WP_191616256.1">
    <property type="nucleotide sequence ID" value="NZ_JACYFG010000007.1"/>
</dbReference>
<feature type="domain" description="TonB C-terminal" evidence="6">
    <location>
        <begin position="513"/>
        <end position="608"/>
    </location>
</feature>
<proteinExistence type="predicted"/>
<dbReference type="GO" id="GO:0016020">
    <property type="term" value="C:membrane"/>
    <property type="evidence" value="ECO:0007669"/>
    <property type="project" value="UniProtKB-SubCell"/>
</dbReference>
<accession>A0A927F629</accession>
<dbReference type="NCBIfam" id="TIGR01352">
    <property type="entry name" value="tonB_Cterm"/>
    <property type="match status" value="1"/>
</dbReference>
<dbReference type="Pfam" id="PF08238">
    <property type="entry name" value="Sel1"/>
    <property type="match status" value="4"/>
</dbReference>
<reference evidence="7" key="1">
    <citation type="submission" date="2020-09" db="EMBL/GenBank/DDBJ databases">
        <title>Pelagicoccus enzymogenes sp. nov. with an EPS production, isolated from marine sediment.</title>
        <authorList>
            <person name="Feng X."/>
        </authorList>
    </citation>
    <scope>NUCLEOTIDE SEQUENCE</scope>
    <source>
        <strain evidence="7">NFK12</strain>
    </source>
</reference>
<organism evidence="7 8">
    <name type="scientific">Pelagicoccus enzymogenes</name>
    <dbReference type="NCBI Taxonomy" id="2773457"/>
    <lineage>
        <taxon>Bacteria</taxon>
        <taxon>Pseudomonadati</taxon>
        <taxon>Verrucomicrobiota</taxon>
        <taxon>Opitutia</taxon>
        <taxon>Puniceicoccales</taxon>
        <taxon>Pelagicoccaceae</taxon>
        <taxon>Pelagicoccus</taxon>
    </lineage>
</organism>
<sequence>MPFLPFDLLGRVSGLCSGMLNTRWSERTRNVPTPASLILIFLLQGCAKTPSPSHVELGDSASSEAIPAVSRENLDTVNSENAKDGESGNESGMSDGVNTAEAEKEVELTGEAEPGTRSRGEKTSTGRKEGDFERGEALKEVPIVSEEKKRAFLDYLAKVENIPLDLDRLEQSVRQKYGLLGVADPESVLSELIKLHEAGDQTVTYDLALYLSYGHASIVDHDAAHQLFLQAVSQGDVRGFSALGSLYLNGIGVEQDSVEAQTYYELALAEGDYEAGYLLGMGMQEGRFGAVDLEESSRYFAAAAEAGSQAAVRTLFAQVTNKMGKVTPAQYLEYMTSVPEMENWLLRGVEEGQIEDIIALSKHYRLSDRLEEASAILKKGIELGSYDSAEQLLQLNFPRIFKESDTRAGFEKMFQSFAEDGSRRSGEASFYLALLEISKGAQGADLDRAVKLLEKSRESFHPKSKLALLGIQSGVHPAKAILEAIKLDNKEAYAAANVLAADLGETKGSKVGALDRPPTVLRIPKPEYPYEIMREAIDGTVVVELVVDDKGQVHRPKVVESSHEIFEQEALETALRIEFRPAVKDGKSVAAKVRIPFHFKPSEDALVPAGKAE</sequence>
<dbReference type="SUPFAM" id="SSF74653">
    <property type="entry name" value="TolA/TonB C-terminal domain"/>
    <property type="match status" value="1"/>
</dbReference>
<dbReference type="InterPro" id="IPR011990">
    <property type="entry name" value="TPR-like_helical_dom_sf"/>
</dbReference>
<evidence type="ECO:0000256" key="2">
    <source>
        <dbReference type="ARBA" id="ARBA00022692"/>
    </source>
</evidence>
<keyword evidence="4" id="KW-0472">Membrane</keyword>
<dbReference type="PANTHER" id="PTHR11102:SF160">
    <property type="entry name" value="ERAD-ASSOCIATED E3 UBIQUITIN-PROTEIN LIGASE COMPONENT HRD3"/>
    <property type="match status" value="1"/>
</dbReference>
<evidence type="ECO:0000256" key="5">
    <source>
        <dbReference type="SAM" id="MobiDB-lite"/>
    </source>
</evidence>
<evidence type="ECO:0000256" key="4">
    <source>
        <dbReference type="ARBA" id="ARBA00023136"/>
    </source>
</evidence>
<dbReference type="SMART" id="SM00671">
    <property type="entry name" value="SEL1"/>
    <property type="match status" value="4"/>
</dbReference>
<keyword evidence="2" id="KW-0812">Transmembrane</keyword>
<evidence type="ECO:0000256" key="1">
    <source>
        <dbReference type="ARBA" id="ARBA00004167"/>
    </source>
</evidence>
<keyword evidence="3" id="KW-1133">Transmembrane helix</keyword>
<comment type="caution">
    <text evidence="7">The sequence shown here is derived from an EMBL/GenBank/DDBJ whole genome shotgun (WGS) entry which is preliminary data.</text>
</comment>
<dbReference type="InterPro" id="IPR006260">
    <property type="entry name" value="TonB/TolA_C"/>
</dbReference>
<dbReference type="EMBL" id="JACYFG010000007">
    <property type="protein sequence ID" value="MBD5779117.1"/>
    <property type="molecule type" value="Genomic_DNA"/>
</dbReference>
<dbReference type="Gene3D" id="3.30.1150.10">
    <property type="match status" value="1"/>
</dbReference>
<dbReference type="PANTHER" id="PTHR11102">
    <property type="entry name" value="SEL-1-LIKE PROTEIN"/>
    <property type="match status" value="1"/>
</dbReference>
<gene>
    <name evidence="7" type="ORF">IEN85_06400</name>
</gene>
<evidence type="ECO:0000259" key="6">
    <source>
        <dbReference type="PROSITE" id="PS52015"/>
    </source>
</evidence>
<dbReference type="Pfam" id="PF03544">
    <property type="entry name" value="TonB_C"/>
    <property type="match status" value="1"/>
</dbReference>
<dbReference type="AlphaFoldDB" id="A0A927F629"/>
<dbReference type="GO" id="GO:0055085">
    <property type="term" value="P:transmembrane transport"/>
    <property type="evidence" value="ECO:0007669"/>
    <property type="project" value="InterPro"/>
</dbReference>
<feature type="compositionally biased region" description="Basic and acidic residues" evidence="5">
    <location>
        <begin position="114"/>
        <end position="134"/>
    </location>
</feature>
<evidence type="ECO:0000313" key="8">
    <source>
        <dbReference type="Proteomes" id="UP000622317"/>
    </source>
</evidence>
<protein>
    <submittedName>
        <fullName evidence="7">TonB family protein</fullName>
    </submittedName>
</protein>
<feature type="region of interest" description="Disordered" evidence="5">
    <location>
        <begin position="51"/>
        <end position="134"/>
    </location>
</feature>
<comment type="subcellular location">
    <subcellularLocation>
        <location evidence="1">Membrane</location>
        <topology evidence="1">Single-pass membrane protein</topology>
    </subcellularLocation>
</comment>
<keyword evidence="8" id="KW-1185">Reference proteome</keyword>
<dbReference type="PROSITE" id="PS52015">
    <property type="entry name" value="TONB_CTD"/>
    <property type="match status" value="1"/>
</dbReference>
<dbReference type="InterPro" id="IPR006597">
    <property type="entry name" value="Sel1-like"/>
</dbReference>
<evidence type="ECO:0000313" key="7">
    <source>
        <dbReference type="EMBL" id="MBD5779117.1"/>
    </source>
</evidence>
<dbReference type="InterPro" id="IPR037682">
    <property type="entry name" value="TonB_C"/>
</dbReference>
<dbReference type="InterPro" id="IPR050767">
    <property type="entry name" value="Sel1_AlgK"/>
</dbReference>
<dbReference type="Proteomes" id="UP000622317">
    <property type="component" value="Unassembled WGS sequence"/>
</dbReference>
<dbReference type="Gene3D" id="1.25.40.10">
    <property type="entry name" value="Tetratricopeptide repeat domain"/>
    <property type="match status" value="1"/>
</dbReference>
<dbReference type="SUPFAM" id="SSF81901">
    <property type="entry name" value="HCP-like"/>
    <property type="match status" value="1"/>
</dbReference>